<sequence>MSIPPPKIDQRSYQDLVEQAQALAKKYTGKDFSQPDASSALIRIFSRMATAVSDRLNCVPDRNLLAFLNLIGTQQTPPQPARVPLTFSLAQRSPVDALVPAHTQVSAAPLDGEKEEIIFETEQDLLVTGTKLQALFVVEDRDYYSDRTEHTVPATAHLNEPFLAFRGHLPVEHYLYLNCEEIFKITALTTATIIINTDSPESAIKLKELLQVWSYWDQKQWQTLANVQIQENAAQLTVTLTELPKLMPVEINGQKAQWLQVTLKPHKRENLPEITQINISVHINQTKTPKLCLFNNTSLDLSKDFYPFGTTPLHNDTFSIPLADEFIKPGVIILINAHLSHAPSYTDDLEITWEIGDGQEWQIIEKTTSKNKFKWNRNSSPIKFIETSTAATFQFPQTLPNLDSNQIENHYWLRARITNGLYGKKGRERKYVVYNDVTIVSQNIASGQSEIYVDSVDELEIDDIIRLQSSGGEILQEEIKIIGKVEAERKLILENNTRNAYKAGSRVLSKFVMAENTSDTFDPPVLQSVSITYKFALEKPAFYCAYNDFIYCESSPLLLRLSQATKQGETIVHLDDVSQLKIGEFVKFDDNNSEKKQIELIDGDRNLVILTKPLNYDHQRAGKVIRCFHPLTPQLNPNSAVYLGFNKPFSNRPNSIYLQVEPPKQEEVTPNANRGLTDINLQRIAWEYASPNGWQPLIVQDETQALVQKGLIQFIGPTDLIPSPYFGQELYWLRGRKQPNNSQNLPLTYFFKWALEFQRLKLYGLMRYLCGQLAFSADFPVPPRLRSVRTNTIWATQTITLENEVLGSSNNELKQVFATTHFPILLGQKLEIQEGKIPPDEERQIIEQKSGGIAPIEDETGRLVEVWIPWEEVPDFYSSAPKDRHYIVDRQTGRIYFGDGQAGMIPPRGRNNIRLSKYCTGGGNKGNRAAQTIVELKTTIPYIDSVINWENATGGSEQESLDKLKERSPQRLRHRNRAVTAQDFEDLAYEASIDIARVKIITPEMMFPDYNPLLEELWLKPDGTPEKVIEGNEIQVFNGEIRGGRVLAIIVPYGRERQPTPTLALLNRVRNYLQTRFVPTMTLLVSGPKWQEIRVITEIVPVSVENADAVKVAVSDRIHSFLHPLTGGDYGRGWNFGRKPHHSDLYAVLEKVPGVSYIRALDIQPTDAVIDIQTLIYSGQHIITLKLPQDTD</sequence>
<accession>K9Z9G0</accession>
<organism evidence="1 2">
    <name type="scientific">Anabaena cylindrica (strain ATCC 27899 / PCC 7122)</name>
    <dbReference type="NCBI Taxonomy" id="272123"/>
    <lineage>
        <taxon>Bacteria</taxon>
        <taxon>Bacillati</taxon>
        <taxon>Cyanobacteriota</taxon>
        <taxon>Cyanophyceae</taxon>
        <taxon>Nostocales</taxon>
        <taxon>Nostocaceae</taxon>
        <taxon>Anabaena</taxon>
    </lineage>
</organism>
<proteinExistence type="predicted"/>
<protein>
    <submittedName>
        <fullName evidence="1">Uncharacterized protein</fullName>
    </submittedName>
</protein>
<dbReference type="EMBL" id="CP003659">
    <property type="protein sequence ID" value="AFZ55801.1"/>
    <property type="molecule type" value="Genomic_DNA"/>
</dbReference>
<dbReference type="PATRIC" id="fig|272123.3.peg.213"/>
<dbReference type="eggNOG" id="COG3299">
    <property type="taxonomic scope" value="Bacteria"/>
</dbReference>
<gene>
    <name evidence="1" type="ordered locus">Anacy_0194</name>
</gene>
<keyword evidence="2" id="KW-1185">Reference proteome</keyword>
<name>K9Z9G0_ANACC</name>
<dbReference type="NCBIfam" id="TIGR02243">
    <property type="entry name" value="putative baseplate assembly protein"/>
    <property type="match status" value="1"/>
</dbReference>
<dbReference type="STRING" id="272123.Anacy_0194"/>
<dbReference type="Proteomes" id="UP000010474">
    <property type="component" value="Chromosome"/>
</dbReference>
<dbReference type="RefSeq" id="WP_015212457.1">
    <property type="nucleotide sequence ID" value="NC_019771.1"/>
</dbReference>
<dbReference type="InterPro" id="IPR011749">
    <property type="entry name" value="CHP02243"/>
</dbReference>
<reference evidence="2" key="1">
    <citation type="journal article" date="2013" name="Proc. Natl. Acad. Sci. U.S.A.">
        <title>Improving the coverage of the cyanobacterial phylum using diversity-driven genome sequencing.</title>
        <authorList>
            <person name="Shih P.M."/>
            <person name="Wu D."/>
            <person name="Latifi A."/>
            <person name="Axen S.D."/>
            <person name="Fewer D.P."/>
            <person name="Talla E."/>
            <person name="Calteau A."/>
            <person name="Cai F."/>
            <person name="Tandeau de Marsac N."/>
            <person name="Rippka R."/>
            <person name="Herdman M."/>
            <person name="Sivonen K."/>
            <person name="Coursin T."/>
            <person name="Laurent T."/>
            <person name="Goodwin L."/>
            <person name="Nolan M."/>
            <person name="Davenport K.W."/>
            <person name="Han C.S."/>
            <person name="Rubin E.M."/>
            <person name="Eisen J.A."/>
            <person name="Woyke T."/>
            <person name="Gugger M."/>
            <person name="Kerfeld C.A."/>
        </authorList>
    </citation>
    <scope>NUCLEOTIDE SEQUENCE [LARGE SCALE GENOMIC DNA]</scope>
    <source>
        <strain evidence="2">ATCC 27899 / PCC 7122</strain>
    </source>
</reference>
<dbReference type="AlphaFoldDB" id="K9Z9G0"/>
<evidence type="ECO:0000313" key="1">
    <source>
        <dbReference type="EMBL" id="AFZ55801.1"/>
    </source>
</evidence>
<dbReference type="HOGENOM" id="CLU_007726_0_0_3"/>
<dbReference type="OrthoDB" id="9027184at2"/>
<evidence type="ECO:0000313" key="2">
    <source>
        <dbReference type="Proteomes" id="UP000010474"/>
    </source>
</evidence>
<dbReference type="KEGG" id="acy:Anacy_0194"/>